<organism evidence="1 2">
    <name type="scientific">Pelosinus baikalensis</name>
    <dbReference type="NCBI Taxonomy" id="2892015"/>
    <lineage>
        <taxon>Bacteria</taxon>
        <taxon>Bacillati</taxon>
        <taxon>Bacillota</taxon>
        <taxon>Negativicutes</taxon>
        <taxon>Selenomonadales</taxon>
        <taxon>Sporomusaceae</taxon>
        <taxon>Pelosinus</taxon>
    </lineage>
</organism>
<protein>
    <recommendedName>
        <fullName evidence="3">Peptidase C39-like domain-containing protein</fullName>
    </recommendedName>
</protein>
<evidence type="ECO:0008006" key="3">
    <source>
        <dbReference type="Google" id="ProtNLM"/>
    </source>
</evidence>
<accession>A0ABS8HSC6</accession>
<comment type="caution">
    <text evidence="1">The sequence shown here is derived from an EMBL/GenBank/DDBJ whole genome shotgun (WGS) entry which is preliminary data.</text>
</comment>
<dbReference type="RefSeq" id="WP_229534749.1">
    <property type="nucleotide sequence ID" value="NZ_JAJHJB010000009.1"/>
</dbReference>
<dbReference type="EMBL" id="JAJHJB010000009">
    <property type="protein sequence ID" value="MCC5465506.1"/>
    <property type="molecule type" value="Genomic_DNA"/>
</dbReference>
<proteinExistence type="predicted"/>
<evidence type="ECO:0000313" key="2">
    <source>
        <dbReference type="Proteomes" id="UP001165492"/>
    </source>
</evidence>
<gene>
    <name evidence="1" type="ORF">LMF89_09045</name>
</gene>
<evidence type="ECO:0000313" key="1">
    <source>
        <dbReference type="EMBL" id="MCC5465506.1"/>
    </source>
</evidence>
<dbReference type="Proteomes" id="UP001165492">
    <property type="component" value="Unassembled WGS sequence"/>
</dbReference>
<name>A0ABS8HSC6_9FIRM</name>
<keyword evidence="2" id="KW-1185">Reference proteome</keyword>
<reference evidence="1" key="1">
    <citation type="submission" date="2021-11" db="EMBL/GenBank/DDBJ databases">
        <title>Description of a new species Pelosinus isolated from the bottom sediments of Lake Baikal.</title>
        <authorList>
            <person name="Zakharyuk A."/>
        </authorList>
    </citation>
    <scope>NUCLEOTIDE SEQUENCE</scope>
    <source>
        <strain evidence="1">Bkl1</strain>
    </source>
</reference>
<sequence length="214" mass="24542">MEIKHPEWLQIKTGNLILYGYNQEWYKTSFQKTRGCGPTAAAMLLLYLNRREAGSLPYQSHSISSITQILEDVWNFVTPGWLLGLNSTRKFCRGVEDLAEHYELSWQCRELSLSAFKFKRASLSQVVKFLNEGLASDCPIAFLNLQKGRVTSLESWHWIVLVSLSYKESENRYLATCYDGGRLLTFDLGLWLETTRLGGGFVYVTVETSHKKPK</sequence>